<feature type="region of interest" description="Disordered" evidence="1">
    <location>
        <begin position="280"/>
        <end position="311"/>
    </location>
</feature>
<organism evidence="2 3">
    <name type="scientific">Arthrobotrys musiformis</name>
    <dbReference type="NCBI Taxonomy" id="47236"/>
    <lineage>
        <taxon>Eukaryota</taxon>
        <taxon>Fungi</taxon>
        <taxon>Dikarya</taxon>
        <taxon>Ascomycota</taxon>
        <taxon>Pezizomycotina</taxon>
        <taxon>Orbiliomycetes</taxon>
        <taxon>Orbiliales</taxon>
        <taxon>Orbiliaceae</taxon>
        <taxon>Arthrobotrys</taxon>
    </lineage>
</organism>
<accession>A0AAV9W2Q8</accession>
<protein>
    <submittedName>
        <fullName evidence="2">Uncharacterized protein</fullName>
    </submittedName>
</protein>
<dbReference type="EMBL" id="JAVHJL010000006">
    <property type="protein sequence ID" value="KAK6501307.1"/>
    <property type="molecule type" value="Genomic_DNA"/>
</dbReference>
<proteinExistence type="predicted"/>
<evidence type="ECO:0000256" key="1">
    <source>
        <dbReference type="SAM" id="MobiDB-lite"/>
    </source>
</evidence>
<evidence type="ECO:0000313" key="3">
    <source>
        <dbReference type="Proteomes" id="UP001370758"/>
    </source>
</evidence>
<dbReference type="Proteomes" id="UP001370758">
    <property type="component" value="Unassembled WGS sequence"/>
</dbReference>
<name>A0AAV9W2Q8_9PEZI</name>
<reference evidence="2 3" key="1">
    <citation type="submission" date="2023-08" db="EMBL/GenBank/DDBJ databases">
        <authorList>
            <person name="Palmer J.M."/>
        </authorList>
    </citation>
    <scope>NUCLEOTIDE SEQUENCE [LARGE SCALE GENOMIC DNA]</scope>
    <source>
        <strain evidence="2 3">TWF481</strain>
    </source>
</reference>
<keyword evidence="3" id="KW-1185">Reference proteome</keyword>
<evidence type="ECO:0000313" key="2">
    <source>
        <dbReference type="EMBL" id="KAK6501307.1"/>
    </source>
</evidence>
<dbReference type="AlphaFoldDB" id="A0AAV9W2Q8"/>
<gene>
    <name evidence="2" type="ORF">TWF481_009148</name>
</gene>
<sequence length="311" mass="35055">MSTIRPLPYGRNIRPGKEAALTTLLLNTSVLNDRLIRSGVIVTKGGKRLPPELWYIVLDEYKLRDRHTDHWVLLICDKIWIKLQRCGCQTAVLRCCQARLKDGKKFGSFSYPAGVKQKQRWLNEPLASEAWVLDGMKRYNIEFDKISASGEAFVYHRPSVADIIAKIENGQCEDCEGRRSICGGCYGFETSCDGGNDHFLVQLFYDSPSEKGIINDSGAQRLVCPLCIGVDKVQENAIWDTGFGVPVQDNRDQLAMRRALRWNDWLQRLGYTPIFQIPKSNSHEVSNGGEEQEVGDGGKEGRMLVDLGKGW</sequence>
<comment type="caution">
    <text evidence="2">The sequence shown here is derived from an EMBL/GenBank/DDBJ whole genome shotgun (WGS) entry which is preliminary data.</text>
</comment>